<name>A0A941BHD0_9BURK</name>
<dbReference type="RefSeq" id="WP_210799817.1">
    <property type="nucleotide sequence ID" value="NZ_JAGQDE010000001.1"/>
</dbReference>
<dbReference type="Gene3D" id="3.90.1200.10">
    <property type="match status" value="1"/>
</dbReference>
<dbReference type="SUPFAM" id="SSF56112">
    <property type="entry name" value="Protein kinase-like (PK-like)"/>
    <property type="match status" value="1"/>
</dbReference>
<accession>A0A941BHD0</accession>
<evidence type="ECO:0000259" key="1">
    <source>
        <dbReference type="Pfam" id="PF01636"/>
    </source>
</evidence>
<feature type="domain" description="Aminoglycoside phosphotransferase" evidence="1">
    <location>
        <begin position="30"/>
        <end position="245"/>
    </location>
</feature>
<proteinExistence type="predicted"/>
<comment type="caution">
    <text evidence="2">The sequence shown here is derived from an EMBL/GenBank/DDBJ whole genome shotgun (WGS) entry which is preliminary data.</text>
</comment>
<keyword evidence="3" id="KW-1185">Reference proteome</keyword>
<evidence type="ECO:0000313" key="2">
    <source>
        <dbReference type="EMBL" id="MBQ0957522.1"/>
    </source>
</evidence>
<evidence type="ECO:0000313" key="3">
    <source>
        <dbReference type="Proteomes" id="UP000678374"/>
    </source>
</evidence>
<dbReference type="Proteomes" id="UP000678374">
    <property type="component" value="Unassembled WGS sequence"/>
</dbReference>
<organism evidence="2 3">
    <name type="scientific">Ideonella aquatica</name>
    <dbReference type="NCBI Taxonomy" id="2824119"/>
    <lineage>
        <taxon>Bacteria</taxon>
        <taxon>Pseudomonadati</taxon>
        <taxon>Pseudomonadota</taxon>
        <taxon>Betaproteobacteria</taxon>
        <taxon>Burkholderiales</taxon>
        <taxon>Sphaerotilaceae</taxon>
        <taxon>Ideonella</taxon>
    </lineage>
</organism>
<dbReference type="Pfam" id="PF01636">
    <property type="entry name" value="APH"/>
    <property type="match status" value="1"/>
</dbReference>
<dbReference type="InterPro" id="IPR002575">
    <property type="entry name" value="Aminoglycoside_PTrfase"/>
</dbReference>
<dbReference type="InterPro" id="IPR011009">
    <property type="entry name" value="Kinase-like_dom_sf"/>
</dbReference>
<dbReference type="EMBL" id="JAGQDE010000001">
    <property type="protein sequence ID" value="MBQ0957522.1"/>
    <property type="molecule type" value="Genomic_DNA"/>
</dbReference>
<reference evidence="2" key="1">
    <citation type="submission" date="2021-04" db="EMBL/GenBank/DDBJ databases">
        <title>The genome sequence of Ideonella sp. 4Y11.</title>
        <authorList>
            <person name="Liu Y."/>
        </authorList>
    </citation>
    <scope>NUCLEOTIDE SEQUENCE</scope>
    <source>
        <strain evidence="2">4Y11</strain>
    </source>
</reference>
<sequence>MNEAALLAACRRLAATLGLGAVQPQVIGRHSNLVVHLAPSAWVLRVATGTAGPRAQGGHAERELRLLRHLAERRAPALPPAPRSLAGPHRVDGWLMTLWPLLDLAHEAPDPQAAGRALAHCHAELRTLAHRGGDDERPWAPLDEALDLLNHPLVRQRAAAPDLALVGARLRALAARLRAHPAPQQWLHGDAHRANVRQGAAGALWLDWEDACLGPLEWDLAGLVAASRVLGQEGDWPEAALAGWRSVGRPVDEALLADCIEARTAFVCAWIWWLGPDDPLRAPRLAGRLRWLRAKNWGLS</sequence>
<dbReference type="AlphaFoldDB" id="A0A941BHD0"/>
<gene>
    <name evidence="2" type="ORF">KAK06_01000</name>
</gene>
<protein>
    <submittedName>
        <fullName evidence="2">Phosphotransferase</fullName>
    </submittedName>
</protein>